<comment type="caution">
    <text evidence="1">The sequence shown here is derived from an EMBL/GenBank/DDBJ whole genome shotgun (WGS) entry which is preliminary data.</text>
</comment>
<organism evidence="1 2">
    <name type="scientific">Paenibacillus illinoisensis</name>
    <dbReference type="NCBI Taxonomy" id="59845"/>
    <lineage>
        <taxon>Bacteria</taxon>
        <taxon>Bacillati</taxon>
        <taxon>Bacillota</taxon>
        <taxon>Bacilli</taxon>
        <taxon>Bacillales</taxon>
        <taxon>Paenibacillaceae</taxon>
        <taxon>Paenibacillus</taxon>
    </lineage>
</organism>
<name>A0A2W0D1J0_9BACL</name>
<evidence type="ECO:0000313" key="1">
    <source>
        <dbReference type="EMBL" id="PYY29811.1"/>
    </source>
</evidence>
<dbReference type="OrthoDB" id="7869153at2"/>
<dbReference type="InterPro" id="IPR026838">
    <property type="entry name" value="YheC/D"/>
</dbReference>
<reference evidence="1 2" key="1">
    <citation type="submission" date="2018-01" db="EMBL/GenBank/DDBJ databases">
        <title>Genome sequence of the PGP bacterium Paenibacillus illinoisensis E3.</title>
        <authorList>
            <person name="Rolli E."/>
            <person name="Marasco R."/>
            <person name="Bessem C."/>
            <person name="Michoud G."/>
            <person name="Gaiarsa S."/>
            <person name="Borin S."/>
            <person name="Daffonchio D."/>
        </authorList>
    </citation>
    <scope>NUCLEOTIDE SEQUENCE [LARGE SCALE GENOMIC DNA]</scope>
    <source>
        <strain evidence="1 2">E3</strain>
    </source>
</reference>
<dbReference type="Proteomes" id="UP000247459">
    <property type="component" value="Unassembled WGS sequence"/>
</dbReference>
<dbReference type="Gene3D" id="3.30.470.20">
    <property type="entry name" value="ATP-grasp fold, B domain"/>
    <property type="match status" value="1"/>
</dbReference>
<dbReference type="Pfam" id="PF14398">
    <property type="entry name" value="ATPgrasp_YheCD"/>
    <property type="match status" value="1"/>
</dbReference>
<protein>
    <submittedName>
        <fullName evidence="1">Endospore coat-associated protein yheC</fullName>
    </submittedName>
</protein>
<evidence type="ECO:0000313" key="2">
    <source>
        <dbReference type="Proteomes" id="UP000247459"/>
    </source>
</evidence>
<dbReference type="EMBL" id="PRLG01000014">
    <property type="protein sequence ID" value="PYY29811.1"/>
    <property type="molecule type" value="Genomic_DNA"/>
</dbReference>
<accession>A0A2W0D1J0</accession>
<dbReference type="AlphaFoldDB" id="A0A2W0D1J0"/>
<sequence>MGVDRLKPLRSKWLKTKVILNNGSIKPFIPDTQRYNKTNLWSMISRYGMVYIKPEIGTYGMGVIKAEMVSHQNFAYQIEQKRLSFDNFDSFHESLVRLVNKRSYLIQRGINLLKHNKRRFDIRVMIQLSPDNQWEATGIIGRLGHPKKIVTNYHSGGKPMDVHRLLESHASLKRRNELIQEMNELGLRIARHMKKKYPYLKQIGVDIGLDRSLKPWIIEVNVKPDPYIFNQLKDKTMYRRVLKYFRHAAKKTK</sequence>
<gene>
    <name evidence="1" type="ORF">PIL02S_01728</name>
</gene>
<dbReference type="RefSeq" id="WP_110757641.1">
    <property type="nucleotide sequence ID" value="NZ_PRLG01000014.1"/>
</dbReference>
<dbReference type="SUPFAM" id="SSF56059">
    <property type="entry name" value="Glutathione synthetase ATP-binding domain-like"/>
    <property type="match status" value="1"/>
</dbReference>
<proteinExistence type="predicted"/>